<evidence type="ECO:0000256" key="1">
    <source>
        <dbReference type="ARBA" id="ARBA00006484"/>
    </source>
</evidence>
<dbReference type="Pfam" id="PF13561">
    <property type="entry name" value="adh_short_C2"/>
    <property type="match status" value="1"/>
</dbReference>
<comment type="similarity">
    <text evidence="1">Belongs to the short-chain dehydrogenases/reductases (SDR) family.</text>
</comment>
<evidence type="ECO:0000259" key="4">
    <source>
        <dbReference type="Pfam" id="PF00550"/>
    </source>
</evidence>
<dbReference type="Gene3D" id="1.10.1200.10">
    <property type="entry name" value="ACP-like"/>
    <property type="match status" value="1"/>
</dbReference>
<name>A0A150SAW5_SORCE</name>
<dbReference type="SUPFAM" id="SSF47336">
    <property type="entry name" value="ACP-like"/>
    <property type="match status" value="1"/>
</dbReference>
<evidence type="ECO:0000256" key="3">
    <source>
        <dbReference type="SAM" id="MobiDB-lite"/>
    </source>
</evidence>
<feature type="domain" description="Carrier" evidence="4">
    <location>
        <begin position="10"/>
        <end position="75"/>
    </location>
</feature>
<organism evidence="5 6">
    <name type="scientific">Sorangium cellulosum</name>
    <name type="common">Polyangium cellulosum</name>
    <dbReference type="NCBI Taxonomy" id="56"/>
    <lineage>
        <taxon>Bacteria</taxon>
        <taxon>Pseudomonadati</taxon>
        <taxon>Myxococcota</taxon>
        <taxon>Polyangia</taxon>
        <taxon>Polyangiales</taxon>
        <taxon>Polyangiaceae</taxon>
        <taxon>Sorangium</taxon>
    </lineage>
</organism>
<proteinExistence type="inferred from homology"/>
<dbReference type="PANTHER" id="PTHR43639">
    <property type="entry name" value="OXIDOREDUCTASE, SHORT-CHAIN DEHYDROGENASE/REDUCTASE FAMILY (AFU_ORTHOLOGUE AFUA_5G02870)"/>
    <property type="match status" value="1"/>
</dbReference>
<dbReference type="InterPro" id="IPR036736">
    <property type="entry name" value="ACP-like_sf"/>
</dbReference>
<dbReference type="InterPro" id="IPR002347">
    <property type="entry name" value="SDR_fam"/>
</dbReference>
<reference evidence="5 6" key="1">
    <citation type="submission" date="2014-02" db="EMBL/GenBank/DDBJ databases">
        <title>The small core and large imbalanced accessory genome model reveals a collaborative survival strategy of Sorangium cellulosum strains in nature.</title>
        <authorList>
            <person name="Han K."/>
            <person name="Peng R."/>
            <person name="Blom J."/>
            <person name="Li Y.-Z."/>
        </authorList>
    </citation>
    <scope>NUCLEOTIDE SEQUENCE [LARGE SCALE GENOMIC DNA]</scope>
    <source>
        <strain evidence="5 6">So0011-07</strain>
    </source>
</reference>
<comment type="caution">
    <text evidence="5">The sequence shown here is derived from an EMBL/GenBank/DDBJ whole genome shotgun (WGS) entry which is preliminary data.</text>
</comment>
<dbReference type="InterPro" id="IPR036291">
    <property type="entry name" value="NAD(P)-bd_dom_sf"/>
</dbReference>
<dbReference type="InterPro" id="IPR009081">
    <property type="entry name" value="PP-bd_ACP"/>
</dbReference>
<feature type="region of interest" description="Disordered" evidence="3">
    <location>
        <begin position="82"/>
        <end position="156"/>
    </location>
</feature>
<evidence type="ECO:0000256" key="2">
    <source>
        <dbReference type="ARBA" id="ARBA00023002"/>
    </source>
</evidence>
<dbReference type="EMBL" id="JEMB01001208">
    <property type="protein sequence ID" value="KYF89575.1"/>
    <property type="molecule type" value="Genomic_DNA"/>
</dbReference>
<accession>A0A150SAW5</accession>
<gene>
    <name evidence="5" type="ORF">BE17_17850</name>
</gene>
<sequence length="473" mass="49957">MQSHDLLEHVRSVFVRMTRYPDEVVVADADLEQDLGIDSVKRGEILATLRADFGLPDALKATPDELRTVASVSDFLSRTISARPGAAPRNGDAGGGGHAEAARHANGHGEAARHAGYANGHGEPARHASGHAEPAGYANGHVEPARHANGHAEPARHANGHVEPARYANGHAEPARHANGHAEPARHANGHVEPARYANGHVEPARYANGHAEPARHAPAARAALAGKTVLVTGSSRGLGRAIATKLGRAGARVVVNSFHSRDDGEAVADEICAAGGDAVHVWGSVANVAHIDKLFETIERDVGELHHFVNNASNGRFGPLEQTTPEHWELAFRTNVIGYHQCALRAARLMERRGGGRIVALSSNGSSRYLEHFGAMGAVKAAVESLTRALAVELAPRNVQVNCVSAGPIYGHVTSNYPDHERILPYWESRTPGGRLCTEEDVADAVLLLLSDGARMINGATLTVDGGGSLCI</sequence>
<dbReference type="PRINTS" id="PR00081">
    <property type="entry name" value="GDHRDH"/>
</dbReference>
<evidence type="ECO:0000313" key="6">
    <source>
        <dbReference type="Proteomes" id="UP000075635"/>
    </source>
</evidence>
<dbReference type="GO" id="GO:0016491">
    <property type="term" value="F:oxidoreductase activity"/>
    <property type="evidence" value="ECO:0007669"/>
    <property type="project" value="UniProtKB-KW"/>
</dbReference>
<dbReference type="Pfam" id="PF00550">
    <property type="entry name" value="PP-binding"/>
    <property type="match status" value="1"/>
</dbReference>
<evidence type="ECO:0000313" key="5">
    <source>
        <dbReference type="EMBL" id="KYF89575.1"/>
    </source>
</evidence>
<dbReference type="FunFam" id="3.40.50.720:FF:000084">
    <property type="entry name" value="Short-chain dehydrogenase reductase"/>
    <property type="match status" value="1"/>
</dbReference>
<dbReference type="PANTHER" id="PTHR43639:SF1">
    <property type="entry name" value="SHORT-CHAIN DEHYDROGENASE_REDUCTASE FAMILY PROTEIN"/>
    <property type="match status" value="1"/>
</dbReference>
<protein>
    <submittedName>
        <fullName evidence="5">3-oxoacyl-ACP reductase</fullName>
    </submittedName>
</protein>
<keyword evidence="2" id="KW-0560">Oxidoreductase</keyword>
<feature type="compositionally biased region" description="Low complexity" evidence="3">
    <location>
        <begin position="82"/>
        <end position="91"/>
    </location>
</feature>
<dbReference type="Gene3D" id="3.40.50.720">
    <property type="entry name" value="NAD(P)-binding Rossmann-like Domain"/>
    <property type="match status" value="1"/>
</dbReference>
<dbReference type="Proteomes" id="UP000075635">
    <property type="component" value="Unassembled WGS sequence"/>
</dbReference>
<dbReference type="AlphaFoldDB" id="A0A150SAW5"/>
<dbReference type="SUPFAM" id="SSF51735">
    <property type="entry name" value="NAD(P)-binding Rossmann-fold domains"/>
    <property type="match status" value="1"/>
</dbReference>